<dbReference type="Pfam" id="PF02561">
    <property type="entry name" value="FliS"/>
    <property type="match status" value="1"/>
</dbReference>
<dbReference type="RefSeq" id="WP_125554823.1">
    <property type="nucleotide sequence ID" value="NZ_RBVX01000003.1"/>
</dbReference>
<evidence type="ECO:0000256" key="2">
    <source>
        <dbReference type="ARBA" id="ARBA00008787"/>
    </source>
</evidence>
<keyword evidence="7" id="KW-0282">Flagellum</keyword>
<comment type="subcellular location">
    <subcellularLocation>
        <location evidence="1 6">Cytoplasm</location>
        <location evidence="1 6">Cytosol</location>
    </subcellularLocation>
</comment>
<dbReference type="PIRSF" id="PIRSF039090">
    <property type="entry name" value="Flis"/>
    <property type="match status" value="1"/>
</dbReference>
<evidence type="ECO:0000256" key="3">
    <source>
        <dbReference type="ARBA" id="ARBA00022490"/>
    </source>
</evidence>
<keyword evidence="8" id="KW-1185">Reference proteome</keyword>
<evidence type="ECO:0000256" key="4">
    <source>
        <dbReference type="ARBA" id="ARBA00022795"/>
    </source>
</evidence>
<dbReference type="EMBL" id="RBVX01000003">
    <property type="protein sequence ID" value="RSL34592.1"/>
    <property type="molecule type" value="Genomic_DNA"/>
</dbReference>
<reference evidence="7 8" key="1">
    <citation type="submission" date="2018-10" db="EMBL/GenBank/DDBJ databases">
        <title>Draft genome sequence of Bacillus salarius IM0101, isolated from a hypersaline soil in Inner Mongolia, China.</title>
        <authorList>
            <person name="Yamprayoonswat W."/>
            <person name="Boonvisut S."/>
            <person name="Jumpathong W."/>
            <person name="Sittihan S."/>
            <person name="Ruangsuj P."/>
            <person name="Wanthongcharoen S."/>
            <person name="Thongpramul N."/>
            <person name="Pimmason S."/>
            <person name="Yu B."/>
            <person name="Yasawong M."/>
        </authorList>
    </citation>
    <scope>NUCLEOTIDE SEQUENCE [LARGE SCALE GENOMIC DNA]</scope>
    <source>
        <strain evidence="7 8">IM0101</strain>
    </source>
</reference>
<dbReference type="GO" id="GO:0071973">
    <property type="term" value="P:bacterial-type flagellum-dependent cell motility"/>
    <property type="evidence" value="ECO:0007669"/>
    <property type="project" value="TreeGrafter"/>
</dbReference>
<sequence>MVLTEEILKKKTPQQLTALLYEACIRNLEEAIYYMENKKYMESNQKVQKSIDIVERLGAGINYEAGIIADELDALYNYINNQLLRANIEKNVEITQEVLTLVNNLAVSWNQALQSQTDKQSQLTKARTNAYEQHIKYGK</sequence>
<dbReference type="PANTHER" id="PTHR34773">
    <property type="entry name" value="FLAGELLAR SECRETION CHAPERONE FLIS"/>
    <property type="match status" value="1"/>
</dbReference>
<dbReference type="NCBIfam" id="TIGR00208">
    <property type="entry name" value="fliS"/>
    <property type="match status" value="1"/>
</dbReference>
<gene>
    <name evidence="7" type="primary">fliS</name>
    <name evidence="7" type="ORF">D7Z54_05485</name>
</gene>
<dbReference type="GO" id="GO:0044780">
    <property type="term" value="P:bacterial-type flagellum assembly"/>
    <property type="evidence" value="ECO:0007669"/>
    <property type="project" value="InterPro"/>
</dbReference>
<name>A0A428N872_9BACI</name>
<keyword evidence="3 6" id="KW-0963">Cytoplasm</keyword>
<keyword evidence="7" id="KW-0969">Cilium</keyword>
<organism evidence="7 8">
    <name type="scientific">Salibacterium salarium</name>
    <dbReference type="NCBI Taxonomy" id="284579"/>
    <lineage>
        <taxon>Bacteria</taxon>
        <taxon>Bacillati</taxon>
        <taxon>Bacillota</taxon>
        <taxon>Bacilli</taxon>
        <taxon>Bacillales</taxon>
        <taxon>Bacillaceae</taxon>
    </lineage>
</organism>
<dbReference type="Proteomes" id="UP000275076">
    <property type="component" value="Unassembled WGS sequence"/>
</dbReference>
<dbReference type="InterPro" id="IPR003713">
    <property type="entry name" value="FliS"/>
</dbReference>
<accession>A0A428N872</accession>
<dbReference type="Gene3D" id="1.20.120.340">
    <property type="entry name" value="Flagellar protein FliS"/>
    <property type="match status" value="1"/>
</dbReference>
<keyword evidence="7" id="KW-0966">Cell projection</keyword>
<proteinExistence type="inferred from homology"/>
<evidence type="ECO:0000256" key="1">
    <source>
        <dbReference type="ARBA" id="ARBA00004514"/>
    </source>
</evidence>
<evidence type="ECO:0000256" key="5">
    <source>
        <dbReference type="ARBA" id="ARBA00023186"/>
    </source>
</evidence>
<dbReference type="PANTHER" id="PTHR34773:SF1">
    <property type="entry name" value="FLAGELLAR SECRETION CHAPERONE FLIS"/>
    <property type="match status" value="1"/>
</dbReference>
<dbReference type="AlphaFoldDB" id="A0A428N872"/>
<dbReference type="OrthoDB" id="9792010at2"/>
<dbReference type="SUPFAM" id="SSF101116">
    <property type="entry name" value="Flagellar export chaperone FliS"/>
    <property type="match status" value="1"/>
</dbReference>
<evidence type="ECO:0000313" key="7">
    <source>
        <dbReference type="EMBL" id="RSL34592.1"/>
    </source>
</evidence>
<comment type="caution">
    <text evidence="7">The sequence shown here is derived from an EMBL/GenBank/DDBJ whole genome shotgun (WGS) entry which is preliminary data.</text>
</comment>
<evidence type="ECO:0000256" key="6">
    <source>
        <dbReference type="PIRNR" id="PIRNR039090"/>
    </source>
</evidence>
<dbReference type="GO" id="GO:0005829">
    <property type="term" value="C:cytosol"/>
    <property type="evidence" value="ECO:0007669"/>
    <property type="project" value="UniProtKB-SubCell"/>
</dbReference>
<comment type="similarity">
    <text evidence="2 6">Belongs to the FliS family.</text>
</comment>
<keyword evidence="4 6" id="KW-1005">Bacterial flagellum biogenesis</keyword>
<protein>
    <recommendedName>
        <fullName evidence="6">Flagellar secretion chaperone FliS</fullName>
    </recommendedName>
</protein>
<keyword evidence="5" id="KW-0143">Chaperone</keyword>
<evidence type="ECO:0000313" key="8">
    <source>
        <dbReference type="Proteomes" id="UP000275076"/>
    </source>
</evidence>
<dbReference type="InterPro" id="IPR036584">
    <property type="entry name" value="FliS_sf"/>
</dbReference>
<dbReference type="CDD" id="cd16098">
    <property type="entry name" value="FliS"/>
    <property type="match status" value="1"/>
</dbReference>